<sequence length="614" mass="64998">MGFYLAQLLTGLANASSLFLIASGLSIIFGVTRIVNFAHGSFYMVGAYLAYSLVTWLDGGILGFWFSIVLAALLVGVIGLVVELIILRRIYHAPELFQLVATFGVVLIVQDATLAIWGAEDLLGPRAPGLDSAVRILGEPIPEYDLALIAIGPAVLLAIWLVFHRTRWGVLVRAATQDREMVGALGVNQAWLFSATFILGSFLAGLGGALQIPREAVSLQMDLSIIGEAFVVTVIGGMGSVSGAFIAAVLISVLNAFAILIFPQISIVLPFVVMAVVLIVRPYGIFGRPGSEHGGTEDPDQPLRLLSGKGAMMLAAAVMALALSPVFVADFTMILLVDVMVATLFAVSLHFMMGVGGMVSFGHAAYFGVGAYAAAMAVKLLGLGMIPAMLLAPFGAALAALFFGWFCVRLSGVYLAMLTLAAAQILWGVTFQWQDVTGGDDGILGVWPAAWASSDRVYFYIAFALCIGGIWALRRAAHSPFGYVLRGVRDSRIRAEAIGVDTRFHQWMGFTVAGAFAGLAGVVFAFSKGSVFPDALGIAQSIDGLIMVLLGGIHALAGPILGAAAFVLIEDWVTRLDYWRVIFGGIILVIVLLAPDGIAGGVNRLMRLLRRDAA</sequence>
<evidence type="ECO:0000313" key="10">
    <source>
        <dbReference type="EMBL" id="SEI67789.1"/>
    </source>
</evidence>
<gene>
    <name evidence="10" type="ORF">SAMN05444007_102114</name>
</gene>
<dbReference type="AlphaFoldDB" id="A0A1H6SIL5"/>
<evidence type="ECO:0000256" key="6">
    <source>
        <dbReference type="ARBA" id="ARBA00022989"/>
    </source>
</evidence>
<dbReference type="Pfam" id="PF02653">
    <property type="entry name" value="BPD_transp_2"/>
    <property type="match status" value="2"/>
</dbReference>
<keyword evidence="6 9" id="KW-1133">Transmembrane helix</keyword>
<dbReference type="InterPro" id="IPR052157">
    <property type="entry name" value="BCAA_transport_permease"/>
</dbReference>
<dbReference type="GO" id="GO:0005886">
    <property type="term" value="C:plasma membrane"/>
    <property type="evidence" value="ECO:0007669"/>
    <property type="project" value="UniProtKB-SubCell"/>
</dbReference>
<evidence type="ECO:0000256" key="2">
    <source>
        <dbReference type="ARBA" id="ARBA00022448"/>
    </source>
</evidence>
<feature type="transmembrane region" description="Helical" evidence="9">
    <location>
        <begin position="37"/>
        <end position="57"/>
    </location>
</feature>
<feature type="transmembrane region" description="Helical" evidence="9">
    <location>
        <begin position="546"/>
        <end position="569"/>
    </location>
</feature>
<feature type="transmembrane region" description="Helical" evidence="9">
    <location>
        <begin position="64"/>
        <end position="87"/>
    </location>
</feature>
<accession>A0A1H6SIL5</accession>
<dbReference type="InterPro" id="IPR001851">
    <property type="entry name" value="ABC_transp_permease"/>
</dbReference>
<feature type="transmembrane region" description="Helical" evidence="9">
    <location>
        <begin position="12"/>
        <end position="31"/>
    </location>
</feature>
<keyword evidence="11" id="KW-1185">Reference proteome</keyword>
<evidence type="ECO:0000256" key="1">
    <source>
        <dbReference type="ARBA" id="ARBA00004651"/>
    </source>
</evidence>
<feature type="transmembrane region" description="Helical" evidence="9">
    <location>
        <begin position="257"/>
        <end position="280"/>
    </location>
</feature>
<evidence type="ECO:0000256" key="3">
    <source>
        <dbReference type="ARBA" id="ARBA00022475"/>
    </source>
</evidence>
<dbReference type="GO" id="GO:0015658">
    <property type="term" value="F:branched-chain amino acid transmembrane transporter activity"/>
    <property type="evidence" value="ECO:0007669"/>
    <property type="project" value="InterPro"/>
</dbReference>
<dbReference type="RefSeq" id="WP_092362431.1">
    <property type="nucleotide sequence ID" value="NZ_BMGV01000002.1"/>
</dbReference>
<feature type="transmembrane region" description="Helical" evidence="9">
    <location>
        <begin position="388"/>
        <end position="406"/>
    </location>
</feature>
<evidence type="ECO:0000313" key="11">
    <source>
        <dbReference type="Proteomes" id="UP000199379"/>
    </source>
</evidence>
<organism evidence="10 11">
    <name type="scientific">Cribrihabitans marinus</name>
    <dbReference type="NCBI Taxonomy" id="1227549"/>
    <lineage>
        <taxon>Bacteria</taxon>
        <taxon>Pseudomonadati</taxon>
        <taxon>Pseudomonadota</taxon>
        <taxon>Alphaproteobacteria</taxon>
        <taxon>Rhodobacterales</taxon>
        <taxon>Paracoccaceae</taxon>
        <taxon>Cribrihabitans</taxon>
    </lineage>
</organism>
<feature type="transmembrane region" description="Helical" evidence="9">
    <location>
        <begin position="507"/>
        <end position="526"/>
    </location>
</feature>
<keyword evidence="5" id="KW-0029">Amino-acid transport</keyword>
<keyword evidence="4 9" id="KW-0812">Transmembrane</keyword>
<dbReference type="EMBL" id="FNYD01000002">
    <property type="protein sequence ID" value="SEI67789.1"/>
    <property type="molecule type" value="Genomic_DNA"/>
</dbReference>
<keyword evidence="7 9" id="KW-0472">Membrane</keyword>
<feature type="transmembrane region" description="Helical" evidence="9">
    <location>
        <begin position="413"/>
        <end position="433"/>
    </location>
</feature>
<evidence type="ECO:0000256" key="7">
    <source>
        <dbReference type="ARBA" id="ARBA00023136"/>
    </source>
</evidence>
<keyword evidence="2" id="KW-0813">Transport</keyword>
<feature type="transmembrane region" description="Helical" evidence="9">
    <location>
        <begin position="230"/>
        <end position="251"/>
    </location>
</feature>
<evidence type="ECO:0000256" key="8">
    <source>
        <dbReference type="ARBA" id="ARBA00037998"/>
    </source>
</evidence>
<feature type="transmembrane region" description="Helical" evidence="9">
    <location>
        <begin position="581"/>
        <end position="602"/>
    </location>
</feature>
<dbReference type="Proteomes" id="UP000199379">
    <property type="component" value="Unassembled WGS sequence"/>
</dbReference>
<evidence type="ECO:0000256" key="4">
    <source>
        <dbReference type="ARBA" id="ARBA00022692"/>
    </source>
</evidence>
<protein>
    <submittedName>
        <fullName evidence="10">Amino acid/amide ABC transporter membrane protein 1, HAAT family /amino acid/amide ABC transporter membrane protein 2, HAAT family</fullName>
    </submittedName>
</protein>
<name>A0A1H6SIL5_9RHOB</name>
<comment type="similarity">
    <text evidence="8">Belongs to the binding-protein-dependent transport system permease family. LivHM subfamily.</text>
</comment>
<feature type="transmembrane region" description="Helical" evidence="9">
    <location>
        <begin position="190"/>
        <end position="210"/>
    </location>
</feature>
<dbReference type="STRING" id="1227549.SAMN05444007_102114"/>
<feature type="transmembrane region" description="Helical" evidence="9">
    <location>
        <begin position="99"/>
        <end position="123"/>
    </location>
</feature>
<evidence type="ECO:0000256" key="5">
    <source>
        <dbReference type="ARBA" id="ARBA00022970"/>
    </source>
</evidence>
<proteinExistence type="inferred from homology"/>
<feature type="transmembrane region" description="Helical" evidence="9">
    <location>
        <begin position="311"/>
        <end position="328"/>
    </location>
</feature>
<dbReference type="OrthoDB" id="9810089at2"/>
<feature type="transmembrane region" description="Helical" evidence="9">
    <location>
        <begin position="457"/>
        <end position="473"/>
    </location>
</feature>
<dbReference type="GO" id="GO:0006865">
    <property type="term" value="P:amino acid transport"/>
    <property type="evidence" value="ECO:0007669"/>
    <property type="project" value="UniProtKB-KW"/>
</dbReference>
<keyword evidence="3" id="KW-1003">Cell membrane</keyword>
<dbReference type="CDD" id="cd06581">
    <property type="entry name" value="TM_PBP1_LivM_like"/>
    <property type="match status" value="1"/>
</dbReference>
<reference evidence="10 11" key="1">
    <citation type="submission" date="2016-10" db="EMBL/GenBank/DDBJ databases">
        <authorList>
            <person name="de Groot N.N."/>
        </authorList>
    </citation>
    <scope>NUCLEOTIDE SEQUENCE [LARGE SCALE GENOMIC DNA]</scope>
    <source>
        <strain evidence="10 11">DSM 29340</strain>
    </source>
</reference>
<dbReference type="PANTHER" id="PTHR11795:SF442">
    <property type="entry name" value="ABC TRANSPORTER ATP-BINDING PROTEIN"/>
    <property type="match status" value="1"/>
</dbReference>
<dbReference type="InterPro" id="IPR043428">
    <property type="entry name" value="LivM-like"/>
</dbReference>
<evidence type="ECO:0000256" key="9">
    <source>
        <dbReference type="SAM" id="Phobius"/>
    </source>
</evidence>
<dbReference type="PANTHER" id="PTHR11795">
    <property type="entry name" value="BRANCHED-CHAIN AMINO ACID TRANSPORT SYSTEM PERMEASE PROTEIN LIVH"/>
    <property type="match status" value="1"/>
</dbReference>
<feature type="transmembrane region" description="Helical" evidence="9">
    <location>
        <begin position="144"/>
        <end position="163"/>
    </location>
</feature>
<dbReference type="CDD" id="cd06582">
    <property type="entry name" value="TM_PBP1_LivH_like"/>
    <property type="match status" value="1"/>
</dbReference>
<comment type="subcellular location">
    <subcellularLocation>
        <location evidence="1">Cell membrane</location>
        <topology evidence="1">Multi-pass membrane protein</topology>
    </subcellularLocation>
</comment>